<comment type="similarity">
    <text evidence="1">Belongs to the sigma-70 factor family. ECF subfamily.</text>
</comment>
<dbReference type="EMBL" id="CP003060">
    <property type="protein sequence ID" value="AEP31121.1"/>
    <property type="molecule type" value="Genomic_DNA"/>
</dbReference>
<sequence length="163" mass="18482">MDTRALKSMILANLQDLRRFAYSLTSDVNDADDLTQIVVERLLTRPIPENVIPLSWMFRICKNAWIDEIRSRKVRATDDAVDISQIASSNTNDNQLEEASQKQRLQIAIDELPEPYRMVISLIIMSGLSYAETSQTLDLPIGTVMSRISRARKKLAEKLSATD</sequence>
<evidence type="ECO:0000256" key="3">
    <source>
        <dbReference type="ARBA" id="ARBA00023082"/>
    </source>
</evidence>
<dbReference type="GO" id="GO:0016987">
    <property type="term" value="F:sigma factor activity"/>
    <property type="evidence" value="ECO:0007669"/>
    <property type="project" value="UniProtKB-KW"/>
</dbReference>
<dbReference type="eggNOG" id="COG1595">
    <property type="taxonomic scope" value="Bacteria"/>
</dbReference>
<keyword evidence="4" id="KW-0238">DNA-binding</keyword>
<dbReference type="CDD" id="cd06171">
    <property type="entry name" value="Sigma70_r4"/>
    <property type="match status" value="1"/>
</dbReference>
<dbReference type="AlphaFoldDB" id="G4QDU2"/>
<dbReference type="InterPro" id="IPR014284">
    <property type="entry name" value="RNA_pol_sigma-70_dom"/>
</dbReference>
<dbReference type="InterPro" id="IPR013325">
    <property type="entry name" value="RNA_pol_sigma_r2"/>
</dbReference>
<feature type="domain" description="RNA polymerase sigma-70 region 2" evidence="6">
    <location>
        <begin position="10"/>
        <end position="73"/>
    </location>
</feature>
<dbReference type="Pfam" id="PF08281">
    <property type="entry name" value="Sigma70_r4_2"/>
    <property type="match status" value="1"/>
</dbReference>
<protein>
    <submittedName>
        <fullName evidence="8">Putative RpoE6 RNA polymerase sigma factor</fullName>
    </submittedName>
</protein>
<dbReference type="SUPFAM" id="SSF88659">
    <property type="entry name" value="Sigma3 and sigma4 domains of RNA polymerase sigma factors"/>
    <property type="match status" value="1"/>
</dbReference>
<accession>G4QDU2</accession>
<reference evidence="8 9" key="1">
    <citation type="journal article" date="2011" name="J. Bacteriol.">
        <title>Complete genome sequence of seawater bacterium Glaciecola nitratireducens FR1064T.</title>
        <authorList>
            <person name="Bian F."/>
            <person name="Qin Q.L."/>
            <person name="Xie B.B."/>
            <person name="Shu Y.L."/>
            <person name="Zhang X.Y."/>
            <person name="Yu Y."/>
            <person name="Chen B."/>
            <person name="Chen X.L."/>
            <person name="Zhou B.C."/>
            <person name="Zhang Y.Z."/>
        </authorList>
    </citation>
    <scope>NUCLEOTIDE SEQUENCE [LARGE SCALE GENOMIC DNA]</scope>
    <source>
        <strain evidence="9">JCM 12485 / KCTC 12276 / FR1064</strain>
    </source>
</reference>
<evidence type="ECO:0000256" key="2">
    <source>
        <dbReference type="ARBA" id="ARBA00023015"/>
    </source>
</evidence>
<dbReference type="InterPro" id="IPR013249">
    <property type="entry name" value="RNA_pol_sigma70_r4_t2"/>
</dbReference>
<name>G4QDU2_GLANF</name>
<evidence type="ECO:0000313" key="9">
    <source>
        <dbReference type="Proteomes" id="UP000009282"/>
    </source>
</evidence>
<keyword evidence="3" id="KW-0731">Sigma factor</keyword>
<evidence type="ECO:0000256" key="5">
    <source>
        <dbReference type="ARBA" id="ARBA00023163"/>
    </source>
</evidence>
<dbReference type="RefSeq" id="WP_014109993.1">
    <property type="nucleotide sequence ID" value="NC_016041.1"/>
</dbReference>
<dbReference type="InterPro" id="IPR007627">
    <property type="entry name" value="RNA_pol_sigma70_r2"/>
</dbReference>
<dbReference type="KEGG" id="gni:GNIT_3025"/>
<dbReference type="NCBIfam" id="TIGR02937">
    <property type="entry name" value="sigma70-ECF"/>
    <property type="match status" value="1"/>
</dbReference>
<evidence type="ECO:0000256" key="1">
    <source>
        <dbReference type="ARBA" id="ARBA00010641"/>
    </source>
</evidence>
<evidence type="ECO:0000259" key="6">
    <source>
        <dbReference type="Pfam" id="PF04542"/>
    </source>
</evidence>
<dbReference type="PANTHER" id="PTHR43133:SF8">
    <property type="entry name" value="RNA POLYMERASE SIGMA FACTOR HI_1459-RELATED"/>
    <property type="match status" value="1"/>
</dbReference>
<dbReference type="InterPro" id="IPR036388">
    <property type="entry name" value="WH-like_DNA-bd_sf"/>
</dbReference>
<dbReference type="Gene3D" id="1.10.1740.10">
    <property type="match status" value="1"/>
</dbReference>
<evidence type="ECO:0000313" key="8">
    <source>
        <dbReference type="EMBL" id="AEP31121.1"/>
    </source>
</evidence>
<dbReference type="GO" id="GO:0006352">
    <property type="term" value="P:DNA-templated transcription initiation"/>
    <property type="evidence" value="ECO:0007669"/>
    <property type="project" value="InterPro"/>
</dbReference>
<dbReference type="InterPro" id="IPR013324">
    <property type="entry name" value="RNA_pol_sigma_r3/r4-like"/>
</dbReference>
<dbReference type="PANTHER" id="PTHR43133">
    <property type="entry name" value="RNA POLYMERASE ECF-TYPE SIGMA FACTO"/>
    <property type="match status" value="1"/>
</dbReference>
<dbReference type="OrthoDB" id="9797134at2"/>
<organism evidence="8 9">
    <name type="scientific">Glaciecola nitratireducens (strain JCM 12485 / KCTC 12276 / FR1064)</name>
    <dbReference type="NCBI Taxonomy" id="1085623"/>
    <lineage>
        <taxon>Bacteria</taxon>
        <taxon>Pseudomonadati</taxon>
        <taxon>Pseudomonadota</taxon>
        <taxon>Gammaproteobacteria</taxon>
        <taxon>Alteromonadales</taxon>
        <taxon>Alteromonadaceae</taxon>
        <taxon>Brumicola</taxon>
    </lineage>
</organism>
<keyword evidence="9" id="KW-1185">Reference proteome</keyword>
<dbReference type="HOGENOM" id="CLU_047691_1_4_6"/>
<dbReference type="Gene3D" id="1.10.10.10">
    <property type="entry name" value="Winged helix-like DNA-binding domain superfamily/Winged helix DNA-binding domain"/>
    <property type="match status" value="1"/>
</dbReference>
<dbReference type="GO" id="GO:0003677">
    <property type="term" value="F:DNA binding"/>
    <property type="evidence" value="ECO:0007669"/>
    <property type="project" value="UniProtKB-KW"/>
</dbReference>
<feature type="domain" description="RNA polymerase sigma factor 70 region 4 type 2" evidence="7">
    <location>
        <begin position="103"/>
        <end position="155"/>
    </location>
</feature>
<gene>
    <name evidence="8" type="primary">rpoE</name>
    <name evidence="8" type="ordered locus">GNIT_3025</name>
</gene>
<dbReference type="Pfam" id="PF04542">
    <property type="entry name" value="Sigma70_r2"/>
    <property type="match status" value="1"/>
</dbReference>
<dbReference type="STRING" id="1085623.GNIT_3025"/>
<keyword evidence="5" id="KW-0804">Transcription</keyword>
<evidence type="ECO:0000259" key="7">
    <source>
        <dbReference type="Pfam" id="PF08281"/>
    </source>
</evidence>
<proteinExistence type="inferred from homology"/>
<dbReference type="Proteomes" id="UP000009282">
    <property type="component" value="Chromosome"/>
</dbReference>
<keyword evidence="2" id="KW-0805">Transcription regulation</keyword>
<dbReference type="InterPro" id="IPR039425">
    <property type="entry name" value="RNA_pol_sigma-70-like"/>
</dbReference>
<dbReference type="SUPFAM" id="SSF88946">
    <property type="entry name" value="Sigma2 domain of RNA polymerase sigma factors"/>
    <property type="match status" value="1"/>
</dbReference>
<evidence type="ECO:0000256" key="4">
    <source>
        <dbReference type="ARBA" id="ARBA00023125"/>
    </source>
</evidence>